<feature type="compositionally biased region" description="Low complexity" evidence="1">
    <location>
        <begin position="112"/>
        <end position="126"/>
    </location>
</feature>
<dbReference type="EMBL" id="MCFF01000017">
    <property type="protein sequence ID" value="ORZ16760.1"/>
    <property type="molecule type" value="Genomic_DNA"/>
</dbReference>
<reference evidence="3 4" key="1">
    <citation type="submission" date="2016-07" db="EMBL/GenBank/DDBJ databases">
        <title>Pervasive Adenine N6-methylation of Active Genes in Fungi.</title>
        <authorList>
            <consortium name="DOE Joint Genome Institute"/>
            <person name="Mondo S.J."/>
            <person name="Dannebaum R.O."/>
            <person name="Kuo R.C."/>
            <person name="Labutti K."/>
            <person name="Haridas S."/>
            <person name="Kuo A."/>
            <person name="Salamov A."/>
            <person name="Ahrendt S.R."/>
            <person name="Lipzen A."/>
            <person name="Sullivan W."/>
            <person name="Andreopoulos W.B."/>
            <person name="Clum A."/>
            <person name="Lindquist E."/>
            <person name="Daum C."/>
            <person name="Ramamoorthy G.K."/>
            <person name="Gryganskyi A."/>
            <person name="Culley D."/>
            <person name="Magnuson J.K."/>
            <person name="James T.Y."/>
            <person name="O'Malley M.A."/>
            <person name="Stajich J.E."/>
            <person name="Spatafora J.W."/>
            <person name="Visel A."/>
            <person name="Grigoriev I.V."/>
        </authorList>
    </citation>
    <scope>NUCLEOTIDE SEQUENCE [LARGE SCALE GENOMIC DNA]</scope>
    <source>
        <strain evidence="3 4">NRRL 3116</strain>
    </source>
</reference>
<dbReference type="OrthoDB" id="2491995at2759"/>
<dbReference type="GO" id="GO:0003676">
    <property type="term" value="F:nucleic acid binding"/>
    <property type="evidence" value="ECO:0007669"/>
    <property type="project" value="InterPro"/>
</dbReference>
<protein>
    <recommendedName>
        <fullName evidence="2">CCHC-type domain-containing protein</fullName>
    </recommendedName>
</protein>
<evidence type="ECO:0000259" key="2">
    <source>
        <dbReference type="SMART" id="SM00343"/>
    </source>
</evidence>
<comment type="caution">
    <text evidence="3">The sequence shown here is derived from an EMBL/GenBank/DDBJ whole genome shotgun (WGS) entry which is preliminary data.</text>
</comment>
<sequence length="161" mass="16944">MAESPISKCKSCGLEGHLRKSSKLCPNHNMTPESTEIVPNPSVNTKSTPICAACGGTGHRRSSHTDCPRNRVNLASETLPSNGTNHDPVDKKAKVQNSAATPSSVSQLETKPASTTAPDSDSASTPVTALTNVKCATCGENGHRRMSHRDCPKNPQNIASN</sequence>
<dbReference type="Proteomes" id="UP000193648">
    <property type="component" value="Unassembled WGS sequence"/>
</dbReference>
<dbReference type="InParanoid" id="A0A1Y2GNR6"/>
<dbReference type="GO" id="GO:0008270">
    <property type="term" value="F:zinc ion binding"/>
    <property type="evidence" value="ECO:0007669"/>
    <property type="project" value="InterPro"/>
</dbReference>
<feature type="domain" description="CCHC-type" evidence="2">
    <location>
        <begin position="8"/>
        <end position="27"/>
    </location>
</feature>
<gene>
    <name evidence="3" type="ORF">BCR41DRAFT_55612</name>
</gene>
<feature type="compositionally biased region" description="Polar residues" evidence="1">
    <location>
        <begin position="95"/>
        <end position="109"/>
    </location>
</feature>
<evidence type="ECO:0000256" key="1">
    <source>
        <dbReference type="SAM" id="MobiDB-lite"/>
    </source>
</evidence>
<dbReference type="RefSeq" id="XP_021881695.1">
    <property type="nucleotide sequence ID" value="XM_022030903.1"/>
</dbReference>
<dbReference type="GeneID" id="33572744"/>
<organism evidence="3 4">
    <name type="scientific">Lobosporangium transversale</name>
    <dbReference type="NCBI Taxonomy" id="64571"/>
    <lineage>
        <taxon>Eukaryota</taxon>
        <taxon>Fungi</taxon>
        <taxon>Fungi incertae sedis</taxon>
        <taxon>Mucoromycota</taxon>
        <taxon>Mortierellomycotina</taxon>
        <taxon>Mortierellomycetes</taxon>
        <taxon>Mortierellales</taxon>
        <taxon>Mortierellaceae</taxon>
        <taxon>Lobosporangium</taxon>
    </lineage>
</organism>
<feature type="domain" description="CCHC-type" evidence="2">
    <location>
        <begin position="134"/>
        <end position="153"/>
    </location>
</feature>
<accession>A0A1Y2GNR6</accession>
<feature type="region of interest" description="Disordered" evidence="1">
    <location>
        <begin position="139"/>
        <end position="161"/>
    </location>
</feature>
<dbReference type="AlphaFoldDB" id="A0A1Y2GNR6"/>
<feature type="compositionally biased region" description="Polar residues" evidence="1">
    <location>
        <begin position="73"/>
        <end position="85"/>
    </location>
</feature>
<keyword evidence="4" id="KW-1185">Reference proteome</keyword>
<evidence type="ECO:0000313" key="4">
    <source>
        <dbReference type="Proteomes" id="UP000193648"/>
    </source>
</evidence>
<feature type="region of interest" description="Disordered" evidence="1">
    <location>
        <begin position="19"/>
        <end position="126"/>
    </location>
</feature>
<proteinExistence type="predicted"/>
<name>A0A1Y2GNR6_9FUNG</name>
<dbReference type="InterPro" id="IPR001878">
    <property type="entry name" value="Znf_CCHC"/>
</dbReference>
<evidence type="ECO:0000313" key="3">
    <source>
        <dbReference type="EMBL" id="ORZ16760.1"/>
    </source>
</evidence>
<feature type="domain" description="CCHC-type" evidence="2">
    <location>
        <begin position="50"/>
        <end position="69"/>
    </location>
</feature>
<dbReference type="SMART" id="SM00343">
    <property type="entry name" value="ZnF_C2HC"/>
    <property type="match status" value="3"/>
</dbReference>